<dbReference type="FunFam" id="3.80.10.10:FF:000041">
    <property type="entry name" value="LRR receptor-like serine/threonine-protein kinase ERECTA"/>
    <property type="match status" value="1"/>
</dbReference>
<organism evidence="5 6">
    <name type="scientific">Taxus chinensis</name>
    <name type="common">Chinese yew</name>
    <name type="synonym">Taxus wallichiana var. chinensis</name>
    <dbReference type="NCBI Taxonomy" id="29808"/>
    <lineage>
        <taxon>Eukaryota</taxon>
        <taxon>Viridiplantae</taxon>
        <taxon>Streptophyta</taxon>
        <taxon>Embryophyta</taxon>
        <taxon>Tracheophyta</taxon>
        <taxon>Spermatophyta</taxon>
        <taxon>Pinopsida</taxon>
        <taxon>Pinidae</taxon>
        <taxon>Conifers II</taxon>
        <taxon>Cupressales</taxon>
        <taxon>Taxaceae</taxon>
        <taxon>Taxus</taxon>
    </lineage>
</organism>
<gene>
    <name evidence="5" type="ORF">KI387_014663</name>
</gene>
<evidence type="ECO:0000256" key="3">
    <source>
        <dbReference type="ARBA" id="ARBA00022737"/>
    </source>
</evidence>
<keyword evidence="3" id="KW-0677">Repeat</keyword>
<dbReference type="InterPro" id="IPR001611">
    <property type="entry name" value="Leu-rich_rpt"/>
</dbReference>
<dbReference type="PANTHER" id="PTHR48064:SF1">
    <property type="entry name" value="RECEPTOR-LIKE PROTEIN 51-RELATED"/>
    <property type="match status" value="1"/>
</dbReference>
<dbReference type="InterPro" id="IPR053038">
    <property type="entry name" value="RLP_Defense"/>
</dbReference>
<accession>A0AA38CMH1</accession>
<dbReference type="Proteomes" id="UP000824469">
    <property type="component" value="Unassembled WGS sequence"/>
</dbReference>
<evidence type="ECO:0000256" key="2">
    <source>
        <dbReference type="ARBA" id="ARBA00022729"/>
    </source>
</evidence>
<keyword evidence="6" id="KW-1185">Reference proteome</keyword>
<keyword evidence="1" id="KW-0433">Leucine-rich repeat</keyword>
<dbReference type="PANTHER" id="PTHR48064">
    <property type="entry name" value="OS01G0750400 PROTEIN"/>
    <property type="match status" value="1"/>
</dbReference>
<evidence type="ECO:0000256" key="1">
    <source>
        <dbReference type="ARBA" id="ARBA00022614"/>
    </source>
</evidence>
<dbReference type="OMA" id="CNGHNET"/>
<dbReference type="SUPFAM" id="SSF52058">
    <property type="entry name" value="L domain-like"/>
    <property type="match status" value="1"/>
</dbReference>
<evidence type="ECO:0000256" key="4">
    <source>
        <dbReference type="ARBA" id="ARBA00023180"/>
    </source>
</evidence>
<dbReference type="InterPro" id="IPR032675">
    <property type="entry name" value="LRR_dom_sf"/>
</dbReference>
<feature type="non-terminal residue" evidence="5">
    <location>
        <position position="1"/>
    </location>
</feature>
<dbReference type="EMBL" id="JAHRHJ020000009">
    <property type="protein sequence ID" value="KAH9303080.1"/>
    <property type="molecule type" value="Genomic_DNA"/>
</dbReference>
<sequence length="139" mass="14980">ALPALRDLHLSCNPLGGLIPDFWNKLTGVKTLGLSQAGLRGGIPSSMTAMKNLTYMALDNNNLSGAIPRGFDTFPTIYNMNLSANQLTGFLPFSSEFIGKMRSKIKLEGNSGLCYVASLTWTLRLNLSSCNGHNETEGP</sequence>
<dbReference type="Gene3D" id="3.80.10.10">
    <property type="entry name" value="Ribonuclease Inhibitor"/>
    <property type="match status" value="1"/>
</dbReference>
<dbReference type="Pfam" id="PF00560">
    <property type="entry name" value="LRR_1"/>
    <property type="match status" value="2"/>
</dbReference>
<evidence type="ECO:0000313" key="6">
    <source>
        <dbReference type="Proteomes" id="UP000824469"/>
    </source>
</evidence>
<name>A0AA38CMH1_TAXCH</name>
<evidence type="ECO:0000313" key="5">
    <source>
        <dbReference type="EMBL" id="KAH9303080.1"/>
    </source>
</evidence>
<dbReference type="AlphaFoldDB" id="A0AA38CMH1"/>
<comment type="caution">
    <text evidence="5">The sequence shown here is derived from an EMBL/GenBank/DDBJ whole genome shotgun (WGS) entry which is preliminary data.</text>
</comment>
<protein>
    <submittedName>
        <fullName evidence="5">Uncharacterized protein</fullName>
    </submittedName>
</protein>
<reference evidence="5 6" key="1">
    <citation type="journal article" date="2021" name="Nat. Plants">
        <title>The Taxus genome provides insights into paclitaxel biosynthesis.</title>
        <authorList>
            <person name="Xiong X."/>
            <person name="Gou J."/>
            <person name="Liao Q."/>
            <person name="Li Y."/>
            <person name="Zhou Q."/>
            <person name="Bi G."/>
            <person name="Li C."/>
            <person name="Du R."/>
            <person name="Wang X."/>
            <person name="Sun T."/>
            <person name="Guo L."/>
            <person name="Liang H."/>
            <person name="Lu P."/>
            <person name="Wu Y."/>
            <person name="Zhang Z."/>
            <person name="Ro D.K."/>
            <person name="Shang Y."/>
            <person name="Huang S."/>
            <person name="Yan J."/>
        </authorList>
    </citation>
    <scope>NUCLEOTIDE SEQUENCE [LARGE SCALE GENOMIC DNA]</scope>
    <source>
        <strain evidence="5">Ta-2019</strain>
    </source>
</reference>
<proteinExistence type="predicted"/>
<keyword evidence="2" id="KW-0732">Signal</keyword>
<keyword evidence="4" id="KW-0325">Glycoprotein</keyword>